<sequence length="1336" mass="144711">MSRPHTHSAPESASVTSTTTSSTSSRPSFECSSSSSQLQQQQGSATLHRDLRPRQQRRPISVAMSSSDYQLHPAFSGSHQPSSSGSGFHYSSTGGSYSSIDLDSRHYSRTHPSRRDSGDSVETSSVTGKKSSSGSSFMGGLFHIGRKPKNKEDGSVSPAKATAGKIISGGGGTVMFSGNNFSDTHLVNGGARFHGTHVEAPNTLLQQQQQQQQQAGLKPLPERTVSKQSSGLILPTVAPVNVSPPSNVLAKMNTTPPKRLDSGVSVQSASPPSSIVGVAPGRTRKILIFCTMDHEHFVLINVSGMATPELVRRAVSEKLRLDGAIICFHITELGEFERGEPLSDDELIEACRRADSKGTVKFFVRVVGQRYQSAPDVMMYQSNALPKQQSTGQKSPLLYQQQPPMHRRQISPSGLIQPNLRVNTAYPERDTKYPPSVSQQVRHRHSSVGLKEDRLEVEPESKFKVIQRPTPLIDFDQGRQSPYGTHVAREREFTALRNPPPPPQGRQGASTGYGRQWSTAGDEHDSGGQPPTIQPRSASLDVSAQVSTLVSPMTVFQGAAIDTPITTYRSQQHLQRPTESSFAWNNSYLQPEKTFSVPRKSVGSSKAQPRTSAEKDHATKAAERRPSPPTEPPPPTPPKDDETSPLIAPEVVDPQQEVSYKSVTIEAFEENEISFADAPAFPTFDDGSCSDDSDDGLWAKKPPSASPAIDITSPESSIPVSLLSRTDSVSGSSTGSTSRQNSGKSNRPVLHVQIGETEVIELSGNPMSAITERTESAKESATTPSPASAVGELPTNNHLLDSQSGRGQQPPSRSSSSAYISADVWAVRPPAEVVYDNLEKFFPNTDLDKPIIDDTPLYSPNSPAADVSGSPTSQTPPLPPVTAAPAPANATLNSANDTSLDRGFSFKSTSHGGVPDEEKFDVQPKNATAAAAAAAVAVAGTASESAPPHPNNKQRPITRGPRMKSIRIVAREASEARKNLSKATEAKAGGEGAALLRRKSTKMWGQRVVEVTPGQIKKGPLSVRRQGQAQQFNWVKGELIGKGTFGRVYLALNATTGEMIAVKQVDVPQTAGDKDSVKQREVVEALNAEVQTMKDLDHLNIVQYLGYEALPNVCSLFLEYVPGGSVGTCLRKHGRFEMPVIHSLTRQVVDGLAYLHSKGILHRDLKSDNLLLDLDGICKISDFGISKRSQNIYSNDAEMSMQGTIFWMAPEVIHNVVHNERQGYSAKVDIWSLGCVVLEMFAGRRPWSNDEAIGAMYKLGNAKLAPPIPEDTVDYVCDDGKEFLDSCFMVDPERRPTAQVLLDSKFCMPDPNFNFAETNLAKLIKFNDKRKEQLSF</sequence>
<name>A0ACC3TY44_9ASCO</name>
<organism evidence="1 2">
    <name type="scientific">Lipomyces orientalis</name>
    <dbReference type="NCBI Taxonomy" id="1233043"/>
    <lineage>
        <taxon>Eukaryota</taxon>
        <taxon>Fungi</taxon>
        <taxon>Dikarya</taxon>
        <taxon>Ascomycota</taxon>
        <taxon>Saccharomycotina</taxon>
        <taxon>Lipomycetes</taxon>
        <taxon>Lipomycetales</taxon>
        <taxon>Lipomycetaceae</taxon>
        <taxon>Lipomyces</taxon>
    </lineage>
</organism>
<dbReference type="Proteomes" id="UP001489719">
    <property type="component" value="Unassembled WGS sequence"/>
</dbReference>
<reference evidence="2" key="1">
    <citation type="journal article" date="2024" name="Front. Bioeng. Biotechnol.">
        <title>Genome-scale model development and genomic sequencing of the oleaginous clade Lipomyces.</title>
        <authorList>
            <person name="Czajka J.J."/>
            <person name="Han Y."/>
            <person name="Kim J."/>
            <person name="Mondo S.J."/>
            <person name="Hofstad B.A."/>
            <person name="Robles A."/>
            <person name="Haridas S."/>
            <person name="Riley R."/>
            <person name="LaButti K."/>
            <person name="Pangilinan J."/>
            <person name="Andreopoulos W."/>
            <person name="Lipzen A."/>
            <person name="Yan J."/>
            <person name="Wang M."/>
            <person name="Ng V."/>
            <person name="Grigoriev I.V."/>
            <person name="Spatafora J.W."/>
            <person name="Magnuson J.K."/>
            <person name="Baker S.E."/>
            <person name="Pomraning K.R."/>
        </authorList>
    </citation>
    <scope>NUCLEOTIDE SEQUENCE [LARGE SCALE GENOMIC DNA]</scope>
    <source>
        <strain evidence="2">CBS 10300</strain>
    </source>
</reference>
<comment type="caution">
    <text evidence="1">The sequence shown here is derived from an EMBL/GenBank/DDBJ whole genome shotgun (WGS) entry which is preliminary data.</text>
</comment>
<protein>
    <submittedName>
        <fullName evidence="1">Uncharacterized protein</fullName>
    </submittedName>
</protein>
<proteinExistence type="predicted"/>
<evidence type="ECO:0000313" key="2">
    <source>
        <dbReference type="Proteomes" id="UP001489719"/>
    </source>
</evidence>
<gene>
    <name evidence="1" type="ORF">V1517DRAFT_364689</name>
</gene>
<dbReference type="EMBL" id="MU970035">
    <property type="protein sequence ID" value="KAK9326180.1"/>
    <property type="molecule type" value="Genomic_DNA"/>
</dbReference>
<accession>A0ACC3TY44</accession>
<evidence type="ECO:0000313" key="1">
    <source>
        <dbReference type="EMBL" id="KAK9326180.1"/>
    </source>
</evidence>
<keyword evidence="2" id="KW-1185">Reference proteome</keyword>